<dbReference type="STRING" id="2656787.A0A370TEE6"/>
<dbReference type="GO" id="GO:0016020">
    <property type="term" value="C:membrane"/>
    <property type="evidence" value="ECO:0007669"/>
    <property type="project" value="TreeGrafter"/>
</dbReference>
<dbReference type="OrthoDB" id="260519at2759"/>
<evidence type="ECO:0000313" key="7">
    <source>
        <dbReference type="EMBL" id="RDL33058.1"/>
    </source>
</evidence>
<evidence type="ECO:0000256" key="4">
    <source>
        <dbReference type="ARBA" id="ARBA00038168"/>
    </source>
</evidence>
<gene>
    <name evidence="7" type="ORF">BP5553_08497</name>
</gene>
<dbReference type="PANTHER" id="PTHR19359:SF14">
    <property type="entry name" value="CYTOCHROME B5 A"/>
    <property type="match status" value="1"/>
</dbReference>
<accession>A0A370TEE6</accession>
<protein>
    <recommendedName>
        <fullName evidence="6">Cytochrome b5 heme-binding domain-containing protein</fullName>
    </recommendedName>
</protein>
<name>A0A370TEE6_9HELO</name>
<dbReference type="GO" id="GO:0046872">
    <property type="term" value="F:metal ion binding"/>
    <property type="evidence" value="ECO:0007669"/>
    <property type="project" value="UniProtKB-KW"/>
</dbReference>
<comment type="similarity">
    <text evidence="4">Belongs to the cytochrome b5 family.</text>
</comment>
<keyword evidence="3" id="KW-0408">Iron</keyword>
<evidence type="ECO:0000256" key="2">
    <source>
        <dbReference type="ARBA" id="ARBA00022723"/>
    </source>
</evidence>
<keyword evidence="1" id="KW-0349">Heme</keyword>
<dbReference type="PROSITE" id="PS50255">
    <property type="entry name" value="CYTOCHROME_B5_2"/>
    <property type="match status" value="1"/>
</dbReference>
<sequence length="223" mass="24521">MSQLSETITLEQLAAHNTLESLWIAVHAHVYDLTTFSSDHPGGIEALESCAGTDGTEPYEYAGHSESNMAKMQLYRVGRLAGSLAQASSISPNPLHVESKRIRSATSRLKQLRFPSWTKLAVTISATPLFVALALSCQQRDSFVDYISRTLNTSQLQFGTISDQGTGHAFWAGIAIASSVSCVGFSYLYKLFLSTLDYQNDVFSLPATIPRKTKKRRTDHLTI</sequence>
<dbReference type="RefSeq" id="XP_031866551.1">
    <property type="nucleotide sequence ID" value="XM_032017120.1"/>
</dbReference>
<dbReference type="PANTHER" id="PTHR19359">
    <property type="entry name" value="CYTOCHROME B5"/>
    <property type="match status" value="1"/>
</dbReference>
<dbReference type="Proteomes" id="UP000254866">
    <property type="component" value="Unassembled WGS sequence"/>
</dbReference>
<feature type="domain" description="Cytochrome b5 heme-binding" evidence="6">
    <location>
        <begin position="5"/>
        <end position="81"/>
    </location>
</feature>
<dbReference type="PRINTS" id="PR00363">
    <property type="entry name" value="CYTOCHROMEB5"/>
</dbReference>
<reference evidence="7 8" key="1">
    <citation type="journal article" date="2018" name="IMA Fungus">
        <title>IMA Genome-F 9: Draft genome sequence of Annulohypoxylon stygium, Aspergillus mulundensis, Berkeleyomyces basicola (syn. Thielaviopsis basicola), Ceratocystis smalleyi, two Cercospora beticola strains, Coleophoma cylindrospora, Fusarium fracticaudum, Phialophora cf. hyalina, and Morchella septimelata.</title>
        <authorList>
            <person name="Wingfield B.D."/>
            <person name="Bills G.F."/>
            <person name="Dong Y."/>
            <person name="Huang W."/>
            <person name="Nel W.J."/>
            <person name="Swalarsk-Parry B.S."/>
            <person name="Vaghefi N."/>
            <person name="Wilken P.M."/>
            <person name="An Z."/>
            <person name="de Beer Z.W."/>
            <person name="De Vos L."/>
            <person name="Chen L."/>
            <person name="Duong T.A."/>
            <person name="Gao Y."/>
            <person name="Hammerbacher A."/>
            <person name="Kikkert J.R."/>
            <person name="Li Y."/>
            <person name="Li H."/>
            <person name="Li K."/>
            <person name="Li Q."/>
            <person name="Liu X."/>
            <person name="Ma X."/>
            <person name="Naidoo K."/>
            <person name="Pethybridge S.J."/>
            <person name="Sun J."/>
            <person name="Steenkamp E.T."/>
            <person name="van der Nest M.A."/>
            <person name="van Wyk S."/>
            <person name="Wingfield M.J."/>
            <person name="Xiong C."/>
            <person name="Yue Q."/>
            <person name="Zhang X."/>
        </authorList>
    </citation>
    <scope>NUCLEOTIDE SEQUENCE [LARGE SCALE GENOMIC DNA]</scope>
    <source>
        <strain evidence="7 8">BP 5553</strain>
    </source>
</reference>
<evidence type="ECO:0000256" key="3">
    <source>
        <dbReference type="ARBA" id="ARBA00023004"/>
    </source>
</evidence>
<dbReference type="GO" id="GO:0020037">
    <property type="term" value="F:heme binding"/>
    <property type="evidence" value="ECO:0007669"/>
    <property type="project" value="TreeGrafter"/>
</dbReference>
<evidence type="ECO:0000256" key="1">
    <source>
        <dbReference type="ARBA" id="ARBA00022617"/>
    </source>
</evidence>
<dbReference type="InterPro" id="IPR036400">
    <property type="entry name" value="Cyt_B5-like_heme/steroid_sf"/>
</dbReference>
<keyword evidence="5" id="KW-1133">Transmembrane helix</keyword>
<dbReference type="Gene3D" id="3.10.120.10">
    <property type="entry name" value="Cytochrome b5-like heme/steroid binding domain"/>
    <property type="match status" value="1"/>
</dbReference>
<dbReference type="Pfam" id="PF00173">
    <property type="entry name" value="Cyt-b5"/>
    <property type="match status" value="1"/>
</dbReference>
<proteinExistence type="inferred from homology"/>
<dbReference type="GeneID" id="43601346"/>
<comment type="caution">
    <text evidence="7">The sequence shown here is derived from an EMBL/GenBank/DDBJ whole genome shotgun (WGS) entry which is preliminary data.</text>
</comment>
<dbReference type="InterPro" id="IPR050668">
    <property type="entry name" value="Cytochrome_b5"/>
</dbReference>
<keyword evidence="5" id="KW-0472">Membrane</keyword>
<feature type="transmembrane region" description="Helical" evidence="5">
    <location>
        <begin position="169"/>
        <end position="189"/>
    </location>
</feature>
<keyword evidence="5" id="KW-0812">Transmembrane</keyword>
<dbReference type="SUPFAM" id="SSF55856">
    <property type="entry name" value="Cytochrome b5-like heme/steroid binding domain"/>
    <property type="match status" value="1"/>
</dbReference>
<keyword evidence="2" id="KW-0479">Metal-binding</keyword>
<dbReference type="EMBL" id="NPIC01000009">
    <property type="protein sequence ID" value="RDL33058.1"/>
    <property type="molecule type" value="Genomic_DNA"/>
</dbReference>
<dbReference type="SMART" id="SM01117">
    <property type="entry name" value="Cyt-b5"/>
    <property type="match status" value="1"/>
</dbReference>
<organism evidence="7 8">
    <name type="scientific">Venustampulla echinocandica</name>
    <dbReference type="NCBI Taxonomy" id="2656787"/>
    <lineage>
        <taxon>Eukaryota</taxon>
        <taxon>Fungi</taxon>
        <taxon>Dikarya</taxon>
        <taxon>Ascomycota</taxon>
        <taxon>Pezizomycotina</taxon>
        <taxon>Leotiomycetes</taxon>
        <taxon>Helotiales</taxon>
        <taxon>Pleuroascaceae</taxon>
        <taxon>Venustampulla</taxon>
    </lineage>
</organism>
<evidence type="ECO:0000256" key="5">
    <source>
        <dbReference type="SAM" id="Phobius"/>
    </source>
</evidence>
<keyword evidence="8" id="KW-1185">Reference proteome</keyword>
<dbReference type="InterPro" id="IPR001199">
    <property type="entry name" value="Cyt_B5-like_heme/steroid-bd"/>
</dbReference>
<evidence type="ECO:0000313" key="8">
    <source>
        <dbReference type="Proteomes" id="UP000254866"/>
    </source>
</evidence>
<evidence type="ECO:0000259" key="6">
    <source>
        <dbReference type="PROSITE" id="PS50255"/>
    </source>
</evidence>
<dbReference type="AlphaFoldDB" id="A0A370TEE6"/>